<dbReference type="PANTHER" id="PTHR23076:SF97">
    <property type="entry name" value="ATP-DEPENDENT ZINC METALLOPROTEASE YME1L1"/>
    <property type="match status" value="1"/>
</dbReference>
<dbReference type="Gene3D" id="1.10.8.60">
    <property type="match status" value="1"/>
</dbReference>
<comment type="cofactor">
    <cofactor evidence="1">
        <name>Zn(2+)</name>
        <dbReference type="ChEBI" id="CHEBI:29105"/>
    </cofactor>
</comment>
<dbReference type="SMART" id="SM00382">
    <property type="entry name" value="AAA"/>
    <property type="match status" value="1"/>
</dbReference>
<dbReference type="InterPro" id="IPR000642">
    <property type="entry name" value="Peptidase_M41"/>
</dbReference>
<evidence type="ECO:0000256" key="2">
    <source>
        <dbReference type="ARBA" id="ARBA00010044"/>
    </source>
</evidence>
<keyword evidence="8" id="KW-1133">Transmembrane helix</keyword>
<protein>
    <submittedName>
        <fullName evidence="10">ATP-binding protein</fullName>
    </submittedName>
</protein>
<keyword evidence="11" id="KW-1185">Reference proteome</keyword>
<evidence type="ECO:0000313" key="11">
    <source>
        <dbReference type="Proteomes" id="UP000192486"/>
    </source>
</evidence>
<keyword evidence="8" id="KW-0472">Membrane</keyword>
<proteinExistence type="inferred from homology"/>
<dbReference type="Pfam" id="PF17862">
    <property type="entry name" value="AAA_lid_3"/>
    <property type="match status" value="1"/>
</dbReference>
<comment type="similarity">
    <text evidence="2">In the C-terminal section; belongs to the peptidase M41 family.</text>
</comment>
<dbReference type="Pfam" id="PF00004">
    <property type="entry name" value="AAA"/>
    <property type="match status" value="1"/>
</dbReference>
<reference evidence="10 11" key="1">
    <citation type="submission" date="2016-04" db="EMBL/GenBank/DDBJ databases">
        <title>Comparative Genomics and Epigenetics of Sporosarcina ureae.</title>
        <authorList>
            <person name="Oliver A.S."/>
            <person name="Cooper K.K."/>
        </authorList>
    </citation>
    <scope>NUCLEOTIDE SEQUENCE [LARGE SCALE GENOMIC DNA]</scope>
    <source>
        <strain evidence="10 11">S204</strain>
    </source>
</reference>
<name>A0ABM6JU34_SPOUR</name>
<evidence type="ECO:0000256" key="5">
    <source>
        <dbReference type="ARBA" id="ARBA00022801"/>
    </source>
</evidence>
<accession>A0ABM6JU34</accession>
<dbReference type="PANTHER" id="PTHR23076">
    <property type="entry name" value="METALLOPROTEASE M41 FTSH"/>
    <property type="match status" value="1"/>
</dbReference>
<feature type="transmembrane region" description="Helical" evidence="8">
    <location>
        <begin position="104"/>
        <end position="123"/>
    </location>
</feature>
<evidence type="ECO:0000256" key="3">
    <source>
        <dbReference type="ARBA" id="ARBA00022670"/>
    </source>
</evidence>
<keyword evidence="3" id="KW-0645">Protease</keyword>
<feature type="transmembrane region" description="Helical" evidence="8">
    <location>
        <begin position="12"/>
        <end position="30"/>
    </location>
</feature>
<dbReference type="InterPro" id="IPR003593">
    <property type="entry name" value="AAA+_ATPase"/>
</dbReference>
<sequence length="577" mass="62898">MKPISKLASKILVVALFVTAIVAGVTWNYLQSTGGKEVSFAQMEKLIAEQSGASVLLNETAKGKLSITIDHTTYSTMVRPQSTLVDDLVQKYNVSYQYKAESSAGSWIFGGLIFAALLTLFILHKKGKLNIGASAMKHQASKATPLPDITMADIGGIPQEMKEEILQTLEVFKNPEAAKDMGIALPQGILLYGPPGTGKTLLAQAIAKEIGATFYSSSGAAFTELFVGVGASRVRTLFENARKQRPAVIFIDEVDALAGKRKEHGGEESEKTLTELLVQLDGGNDNDGILFIAATNRKDMLDDAFLRPGRIDFTFHVQLPDTKGRREIIDIHTNGRTLAPNVVASLDTLADSTSGFSGAEISSLFETASRRAIREGRKLIEKHDLDFAIDRTILGNTARTLSDQETKRRVAIHESGHAIIAALTKPGSVRKATIIPRGQALGYVAPIQKELHLSTASELLDQVSMILAGGIAERLYLGEHSIGVGGDVEQAKDILERMVNTGLFQEGFSLIFNKADREEKMQMLFNQAAKKTETLIKEHAYQFEELVNALYKEETLEGDEVQRIVELPTPKDAVVFI</sequence>
<keyword evidence="10" id="KW-0547">Nucleotide-binding</keyword>
<evidence type="ECO:0000256" key="4">
    <source>
        <dbReference type="ARBA" id="ARBA00022723"/>
    </source>
</evidence>
<keyword evidence="6" id="KW-0862">Zinc</keyword>
<evidence type="ECO:0000313" key="10">
    <source>
        <dbReference type="EMBL" id="ARF13781.1"/>
    </source>
</evidence>
<gene>
    <name evidence="10" type="ORF">SporoS204_06255</name>
</gene>
<dbReference type="Proteomes" id="UP000192486">
    <property type="component" value="Chromosome"/>
</dbReference>
<dbReference type="EMBL" id="CP015108">
    <property type="protein sequence ID" value="ARF13781.1"/>
    <property type="molecule type" value="Genomic_DNA"/>
</dbReference>
<organism evidence="10 11">
    <name type="scientific">Sporosarcina ureae</name>
    <dbReference type="NCBI Taxonomy" id="1571"/>
    <lineage>
        <taxon>Bacteria</taxon>
        <taxon>Bacillati</taxon>
        <taxon>Bacillota</taxon>
        <taxon>Bacilli</taxon>
        <taxon>Bacillales</taxon>
        <taxon>Caryophanaceae</taxon>
        <taxon>Sporosarcina</taxon>
    </lineage>
</organism>
<evidence type="ECO:0000259" key="9">
    <source>
        <dbReference type="SMART" id="SM00382"/>
    </source>
</evidence>
<evidence type="ECO:0000256" key="7">
    <source>
        <dbReference type="ARBA" id="ARBA00023049"/>
    </source>
</evidence>
<dbReference type="RefSeq" id="WP_037562186.1">
    <property type="nucleotide sequence ID" value="NZ_CP015108.1"/>
</dbReference>
<feature type="domain" description="AAA+ ATPase" evidence="9">
    <location>
        <begin position="185"/>
        <end position="321"/>
    </location>
</feature>
<keyword evidence="5" id="KW-0378">Hydrolase</keyword>
<dbReference type="InterPro" id="IPR027417">
    <property type="entry name" value="P-loop_NTPase"/>
</dbReference>
<keyword evidence="4" id="KW-0479">Metal-binding</keyword>
<dbReference type="SUPFAM" id="SSF140990">
    <property type="entry name" value="FtsH protease domain-like"/>
    <property type="match status" value="1"/>
</dbReference>
<keyword evidence="8" id="KW-0812">Transmembrane</keyword>
<dbReference type="Gene3D" id="1.20.58.760">
    <property type="entry name" value="Peptidase M41"/>
    <property type="match status" value="1"/>
</dbReference>
<dbReference type="Gene3D" id="3.40.50.300">
    <property type="entry name" value="P-loop containing nucleotide triphosphate hydrolases"/>
    <property type="match status" value="1"/>
</dbReference>
<dbReference type="InterPro" id="IPR041569">
    <property type="entry name" value="AAA_lid_3"/>
</dbReference>
<dbReference type="InterPro" id="IPR037219">
    <property type="entry name" value="Peptidase_M41-like"/>
</dbReference>
<dbReference type="Pfam" id="PF01434">
    <property type="entry name" value="Peptidase_M41"/>
    <property type="match status" value="1"/>
</dbReference>
<evidence type="ECO:0000256" key="1">
    <source>
        <dbReference type="ARBA" id="ARBA00001947"/>
    </source>
</evidence>
<evidence type="ECO:0000256" key="6">
    <source>
        <dbReference type="ARBA" id="ARBA00022833"/>
    </source>
</evidence>
<dbReference type="GO" id="GO:0005524">
    <property type="term" value="F:ATP binding"/>
    <property type="evidence" value="ECO:0007669"/>
    <property type="project" value="UniProtKB-KW"/>
</dbReference>
<keyword evidence="7" id="KW-0482">Metalloprotease</keyword>
<dbReference type="SUPFAM" id="SSF52540">
    <property type="entry name" value="P-loop containing nucleoside triphosphate hydrolases"/>
    <property type="match status" value="1"/>
</dbReference>
<dbReference type="InterPro" id="IPR003959">
    <property type="entry name" value="ATPase_AAA_core"/>
</dbReference>
<evidence type="ECO:0000256" key="8">
    <source>
        <dbReference type="SAM" id="Phobius"/>
    </source>
</evidence>
<keyword evidence="10" id="KW-0067">ATP-binding</keyword>